<feature type="compositionally biased region" description="Polar residues" evidence="1">
    <location>
        <begin position="372"/>
        <end position="384"/>
    </location>
</feature>
<dbReference type="AlphaFoldDB" id="A0AAE0FQC8"/>
<name>A0AAE0FQC8_9CHLO</name>
<gene>
    <name evidence="2" type="ORF">CYMTET_27125</name>
</gene>
<proteinExistence type="predicted"/>
<organism evidence="2 3">
    <name type="scientific">Cymbomonas tetramitiformis</name>
    <dbReference type="NCBI Taxonomy" id="36881"/>
    <lineage>
        <taxon>Eukaryota</taxon>
        <taxon>Viridiplantae</taxon>
        <taxon>Chlorophyta</taxon>
        <taxon>Pyramimonadophyceae</taxon>
        <taxon>Pyramimonadales</taxon>
        <taxon>Pyramimonadaceae</taxon>
        <taxon>Cymbomonas</taxon>
    </lineage>
</organism>
<dbReference type="Proteomes" id="UP001190700">
    <property type="component" value="Unassembled WGS sequence"/>
</dbReference>
<keyword evidence="3" id="KW-1185">Reference proteome</keyword>
<evidence type="ECO:0000256" key="1">
    <source>
        <dbReference type="SAM" id="MobiDB-lite"/>
    </source>
</evidence>
<evidence type="ECO:0000313" key="3">
    <source>
        <dbReference type="Proteomes" id="UP001190700"/>
    </source>
</evidence>
<accession>A0AAE0FQC8</accession>
<reference evidence="2 3" key="1">
    <citation type="journal article" date="2015" name="Genome Biol. Evol.">
        <title>Comparative Genomics of a Bacterivorous Green Alga Reveals Evolutionary Causalities and Consequences of Phago-Mixotrophic Mode of Nutrition.</title>
        <authorList>
            <person name="Burns J.A."/>
            <person name="Paasch A."/>
            <person name="Narechania A."/>
            <person name="Kim E."/>
        </authorList>
    </citation>
    <scope>NUCLEOTIDE SEQUENCE [LARGE SCALE GENOMIC DNA]</scope>
    <source>
        <strain evidence="2 3">PLY_AMNH</strain>
    </source>
</reference>
<protein>
    <submittedName>
        <fullName evidence="2">Uncharacterized protein</fullName>
    </submittedName>
</protein>
<comment type="caution">
    <text evidence="2">The sequence shown here is derived from an EMBL/GenBank/DDBJ whole genome shotgun (WGS) entry which is preliminary data.</text>
</comment>
<evidence type="ECO:0000313" key="2">
    <source>
        <dbReference type="EMBL" id="KAK3264112.1"/>
    </source>
</evidence>
<feature type="region of interest" description="Disordered" evidence="1">
    <location>
        <begin position="372"/>
        <end position="395"/>
    </location>
</feature>
<feature type="non-terminal residue" evidence="2">
    <location>
        <position position="1"/>
    </location>
</feature>
<sequence length="395" mass="41408">KEHASAKGTSTRGPFSPERRSCVGRIRRWIGSTPTEATWRKQLFDRLDPDLCKGIVDRYPLPEHLATVTLKRLSQLVARVFVNWQQSAEQGATVRTVASAAVATEDDPESKERLQMIVIGEEVPDPRELHYESEGRRRGSAGGRLTTWRAGGGKRAVFRRKDGAAHCCPLDGAEPEELLTMALCQVFQDAADAVPTAFAQAIDMHGAPAVVRAGGNVVGMDLSAYGFFVPQKQEAGGMLAELDEISSKLTGVRRCAPGVVPAADAAAVTRAATAFTRALRGVAYDVGGSRFALTALSVIMCLAFAGAASTAVTASTTTKPTPIDSATDHGLASPVVCIIGELCLHGGIGDLSPAAELQVLVLDSFFSAAASTSNGAPSGAQLQSGGADIPINMIP</sequence>
<dbReference type="EMBL" id="LGRX02014786">
    <property type="protein sequence ID" value="KAK3264112.1"/>
    <property type="molecule type" value="Genomic_DNA"/>
</dbReference>